<dbReference type="Gene3D" id="3.30.70.1060">
    <property type="entry name" value="Dimeric alpha+beta barrel"/>
    <property type="match status" value="1"/>
</dbReference>
<reference evidence="3 4" key="1">
    <citation type="submission" date="2021-03" db="EMBL/GenBank/DDBJ databases">
        <title>Fibrella sp. HMF5036 genome sequencing and assembly.</title>
        <authorList>
            <person name="Kang H."/>
            <person name="Kim H."/>
            <person name="Bae S."/>
            <person name="Joh K."/>
        </authorList>
    </citation>
    <scope>NUCLEOTIDE SEQUENCE [LARGE SCALE GENOMIC DNA]</scope>
    <source>
        <strain evidence="3 4">HMF5036</strain>
    </source>
</reference>
<evidence type="ECO:0000259" key="2">
    <source>
        <dbReference type="Pfam" id="PF03795"/>
    </source>
</evidence>
<dbReference type="PANTHER" id="PTHR33606:SF3">
    <property type="entry name" value="PROTEIN YCII"/>
    <property type="match status" value="1"/>
</dbReference>
<sequence>MQYLVHAYDHTDSDALSRRMAVRADHLAGAARLKAGGQLILAGALLNTDNQMIGSMMLFNFETDEQLRNWQANEPYIQRGVWDKIDIKPFREAVL</sequence>
<dbReference type="InterPro" id="IPR011008">
    <property type="entry name" value="Dimeric_a/b-barrel"/>
</dbReference>
<protein>
    <recommendedName>
        <fullName evidence="2">YCII-related domain-containing protein</fullName>
    </recommendedName>
</protein>
<dbReference type="InterPro" id="IPR051807">
    <property type="entry name" value="Sec-metab_biosynth-assoc"/>
</dbReference>
<dbReference type="EMBL" id="JAFMYU010000026">
    <property type="protein sequence ID" value="MBO0934055.1"/>
    <property type="molecule type" value="Genomic_DNA"/>
</dbReference>
<dbReference type="AlphaFoldDB" id="A0A939GAM4"/>
<dbReference type="Pfam" id="PF03795">
    <property type="entry name" value="YCII"/>
    <property type="match status" value="1"/>
</dbReference>
<comment type="similarity">
    <text evidence="1">Belongs to the YciI family.</text>
</comment>
<dbReference type="SUPFAM" id="SSF54909">
    <property type="entry name" value="Dimeric alpha+beta barrel"/>
    <property type="match status" value="1"/>
</dbReference>
<gene>
    <name evidence="3" type="ORF">J2I48_23810</name>
</gene>
<proteinExistence type="inferred from homology"/>
<feature type="domain" description="YCII-related" evidence="2">
    <location>
        <begin position="1"/>
        <end position="91"/>
    </location>
</feature>
<dbReference type="PANTHER" id="PTHR33606">
    <property type="entry name" value="PROTEIN YCII"/>
    <property type="match status" value="1"/>
</dbReference>
<comment type="caution">
    <text evidence="3">The sequence shown here is derived from an EMBL/GenBank/DDBJ whole genome shotgun (WGS) entry which is preliminary data.</text>
</comment>
<dbReference type="InterPro" id="IPR005545">
    <property type="entry name" value="YCII"/>
</dbReference>
<accession>A0A939GAM4</accession>
<evidence type="ECO:0000313" key="3">
    <source>
        <dbReference type="EMBL" id="MBO0934055.1"/>
    </source>
</evidence>
<keyword evidence="4" id="KW-1185">Reference proteome</keyword>
<name>A0A939GAM4_9BACT</name>
<evidence type="ECO:0000313" key="4">
    <source>
        <dbReference type="Proteomes" id="UP000664795"/>
    </source>
</evidence>
<dbReference type="RefSeq" id="WP_207338020.1">
    <property type="nucleotide sequence ID" value="NZ_JAFMYU010000026.1"/>
</dbReference>
<organism evidence="3 4">
    <name type="scientific">Fibrella aquatilis</name>
    <dbReference type="NCBI Taxonomy" id="2817059"/>
    <lineage>
        <taxon>Bacteria</taxon>
        <taxon>Pseudomonadati</taxon>
        <taxon>Bacteroidota</taxon>
        <taxon>Cytophagia</taxon>
        <taxon>Cytophagales</taxon>
        <taxon>Spirosomataceae</taxon>
        <taxon>Fibrella</taxon>
    </lineage>
</organism>
<evidence type="ECO:0000256" key="1">
    <source>
        <dbReference type="ARBA" id="ARBA00007689"/>
    </source>
</evidence>
<dbReference type="Proteomes" id="UP000664795">
    <property type="component" value="Unassembled WGS sequence"/>
</dbReference>